<dbReference type="EMBL" id="BMAO01001977">
    <property type="protein sequence ID" value="GFQ77247.1"/>
    <property type="molecule type" value="Genomic_DNA"/>
</dbReference>
<protein>
    <submittedName>
        <fullName evidence="2">Uncharacterized protein</fullName>
    </submittedName>
</protein>
<evidence type="ECO:0000313" key="2">
    <source>
        <dbReference type="EMBL" id="GFQ77247.1"/>
    </source>
</evidence>
<accession>A0A8X6FEA3</accession>
<comment type="caution">
    <text evidence="2">The sequence shown here is derived from an EMBL/GenBank/DDBJ whole genome shotgun (WGS) entry which is preliminary data.</text>
</comment>
<feature type="compositionally biased region" description="Basic and acidic residues" evidence="1">
    <location>
        <begin position="47"/>
        <end position="66"/>
    </location>
</feature>
<gene>
    <name evidence="2" type="ORF">TNCT_215701</name>
</gene>
<evidence type="ECO:0000256" key="1">
    <source>
        <dbReference type="SAM" id="MobiDB-lite"/>
    </source>
</evidence>
<keyword evidence="3" id="KW-1185">Reference proteome</keyword>
<evidence type="ECO:0000313" key="3">
    <source>
        <dbReference type="Proteomes" id="UP000887116"/>
    </source>
</evidence>
<feature type="region of interest" description="Disordered" evidence="1">
    <location>
        <begin position="1"/>
        <end position="66"/>
    </location>
</feature>
<feature type="compositionally biased region" description="Polar residues" evidence="1">
    <location>
        <begin position="18"/>
        <end position="31"/>
    </location>
</feature>
<reference evidence="2" key="1">
    <citation type="submission" date="2020-07" db="EMBL/GenBank/DDBJ databases">
        <title>Multicomponent nature underlies the extraordinary mechanical properties of spider dragline silk.</title>
        <authorList>
            <person name="Kono N."/>
            <person name="Nakamura H."/>
            <person name="Mori M."/>
            <person name="Yoshida Y."/>
            <person name="Ohtoshi R."/>
            <person name="Malay A.D."/>
            <person name="Moran D.A.P."/>
            <person name="Tomita M."/>
            <person name="Numata K."/>
            <person name="Arakawa K."/>
        </authorList>
    </citation>
    <scope>NUCLEOTIDE SEQUENCE</scope>
</reference>
<name>A0A8X6FEA3_TRICU</name>
<dbReference type="Proteomes" id="UP000887116">
    <property type="component" value="Unassembled WGS sequence"/>
</dbReference>
<proteinExistence type="predicted"/>
<organism evidence="2 3">
    <name type="scientific">Trichonephila clavata</name>
    <name type="common">Joro spider</name>
    <name type="synonym">Nephila clavata</name>
    <dbReference type="NCBI Taxonomy" id="2740835"/>
    <lineage>
        <taxon>Eukaryota</taxon>
        <taxon>Metazoa</taxon>
        <taxon>Ecdysozoa</taxon>
        <taxon>Arthropoda</taxon>
        <taxon>Chelicerata</taxon>
        <taxon>Arachnida</taxon>
        <taxon>Araneae</taxon>
        <taxon>Araneomorphae</taxon>
        <taxon>Entelegynae</taxon>
        <taxon>Araneoidea</taxon>
        <taxon>Nephilidae</taxon>
        <taxon>Trichonephila</taxon>
    </lineage>
</organism>
<sequence>MRKQSNSGKGRQRYPVAVQQQRQTATSSNSKGRLVQGHHYVATGETPGHHYVEKASYEEISKEDLK</sequence>
<dbReference type="AlphaFoldDB" id="A0A8X6FEA3"/>